<organism evidence="12">
    <name type="scientific">Caenorhabditis brenneri</name>
    <name type="common">Nematode worm</name>
    <dbReference type="NCBI Taxonomy" id="135651"/>
    <lineage>
        <taxon>Eukaryota</taxon>
        <taxon>Metazoa</taxon>
        <taxon>Ecdysozoa</taxon>
        <taxon>Nematoda</taxon>
        <taxon>Chromadorea</taxon>
        <taxon>Rhabditida</taxon>
        <taxon>Rhabditina</taxon>
        <taxon>Rhabditomorpha</taxon>
        <taxon>Rhabditoidea</taxon>
        <taxon>Rhabditidae</taxon>
        <taxon>Peloderinae</taxon>
        <taxon>Caenorhabditis</taxon>
    </lineage>
</organism>
<proteinExistence type="inferred from homology"/>
<dbReference type="PANTHER" id="PTHR22760:SF2">
    <property type="entry name" value="ALPHA-1,2-MANNOSYLTRANSFERASE ALG9"/>
    <property type="match status" value="1"/>
</dbReference>
<evidence type="ECO:0000256" key="4">
    <source>
        <dbReference type="ARBA" id="ARBA00022676"/>
    </source>
</evidence>
<dbReference type="OrthoDB" id="497541at2759"/>
<evidence type="ECO:0000256" key="10">
    <source>
        <dbReference type="RuleBase" id="RU363075"/>
    </source>
</evidence>
<feature type="transmembrane region" description="Helical" evidence="10">
    <location>
        <begin position="228"/>
        <end position="250"/>
    </location>
</feature>
<evidence type="ECO:0000256" key="2">
    <source>
        <dbReference type="ARBA" id="ARBA00004922"/>
    </source>
</evidence>
<keyword evidence="7 10" id="KW-0256">Endoplasmic reticulum</keyword>
<reference evidence="12" key="1">
    <citation type="submission" date="2011-07" db="EMBL/GenBank/DDBJ databases">
        <authorList>
            <consortium name="Caenorhabditis brenneri Sequencing and Analysis Consortium"/>
            <person name="Wilson R.K."/>
        </authorList>
    </citation>
    <scope>NUCLEOTIDE SEQUENCE [LARGE SCALE GENOMIC DNA]</scope>
    <source>
        <strain evidence="12">PB2801</strain>
    </source>
</reference>
<dbReference type="GO" id="GO:0005789">
    <property type="term" value="C:endoplasmic reticulum membrane"/>
    <property type="evidence" value="ECO:0007669"/>
    <property type="project" value="UniProtKB-SubCell"/>
</dbReference>
<accession>G0MVN1</accession>
<dbReference type="Pfam" id="PF03901">
    <property type="entry name" value="Glyco_transf_22"/>
    <property type="match status" value="1"/>
</dbReference>
<feature type="transmembrane region" description="Helical" evidence="10">
    <location>
        <begin position="120"/>
        <end position="142"/>
    </location>
</feature>
<dbReference type="STRING" id="135651.G0MVN1"/>
<comment type="similarity">
    <text evidence="3 10">Belongs to the glycosyltransferase 22 family.</text>
</comment>
<evidence type="ECO:0000256" key="8">
    <source>
        <dbReference type="ARBA" id="ARBA00022989"/>
    </source>
</evidence>
<dbReference type="UniPathway" id="UPA00378"/>
<keyword evidence="8 10" id="KW-1133">Transmembrane helix</keyword>
<feature type="transmembrane region" description="Helical" evidence="10">
    <location>
        <begin position="332"/>
        <end position="350"/>
    </location>
</feature>
<dbReference type="GO" id="GO:0000026">
    <property type="term" value="F:alpha-1,2-mannosyltransferase activity"/>
    <property type="evidence" value="ECO:0007669"/>
    <property type="project" value="TreeGrafter"/>
</dbReference>
<evidence type="ECO:0000256" key="3">
    <source>
        <dbReference type="ARBA" id="ARBA00007063"/>
    </source>
</evidence>
<dbReference type="EMBL" id="GL379814">
    <property type="protein sequence ID" value="EGT45008.1"/>
    <property type="molecule type" value="Genomic_DNA"/>
</dbReference>
<comment type="subcellular location">
    <subcellularLocation>
        <location evidence="1 10">Endoplasmic reticulum membrane</location>
        <topology evidence="1 10">Multi-pass membrane protein</topology>
    </subcellularLocation>
</comment>
<keyword evidence="5" id="KW-0808">Transferase</keyword>
<dbReference type="InterPro" id="IPR005599">
    <property type="entry name" value="GPI_mannosylTrfase"/>
</dbReference>
<protein>
    <recommendedName>
        <fullName evidence="10">Mannosyltransferase</fullName>
        <ecNumber evidence="10">2.4.1.-</ecNumber>
    </recommendedName>
</protein>
<keyword evidence="12" id="KW-1185">Reference proteome</keyword>
<name>G0MVN1_CAEBE</name>
<dbReference type="InParanoid" id="G0MVN1"/>
<keyword evidence="9 10" id="KW-0472">Membrane</keyword>
<comment type="pathway">
    <text evidence="2">Protein modification; protein glycosylation.</text>
</comment>
<keyword evidence="6 10" id="KW-0812">Transmembrane</keyword>
<feature type="transmembrane region" description="Helical" evidence="10">
    <location>
        <begin position="193"/>
        <end position="216"/>
    </location>
</feature>
<evidence type="ECO:0000256" key="7">
    <source>
        <dbReference type="ARBA" id="ARBA00022824"/>
    </source>
</evidence>
<gene>
    <name evidence="11" type="ORF">CAEBREN_09175</name>
</gene>
<dbReference type="eggNOG" id="KOG2515">
    <property type="taxonomic scope" value="Eukaryota"/>
</dbReference>
<dbReference type="PANTHER" id="PTHR22760">
    <property type="entry name" value="GLYCOSYLTRANSFERASE"/>
    <property type="match status" value="1"/>
</dbReference>
<dbReference type="OMA" id="PRDMHAK"/>
<dbReference type="GO" id="GO:0006487">
    <property type="term" value="P:protein N-linked glycosylation"/>
    <property type="evidence" value="ECO:0007669"/>
    <property type="project" value="TreeGrafter"/>
</dbReference>
<dbReference type="AlphaFoldDB" id="G0MVN1"/>
<evidence type="ECO:0000256" key="1">
    <source>
        <dbReference type="ARBA" id="ARBA00004477"/>
    </source>
</evidence>
<dbReference type="Proteomes" id="UP000008068">
    <property type="component" value="Unassembled WGS sequence"/>
</dbReference>
<sequence length="586" mass="66902">MQTKRRKIIDDSQPRTSSQSIDARIKHGSSVRRRDWGLDTVTVVPALLLVRLIAATYSVINDCDEVYNYWEPLHLFLHKEGFQTWEYSPIYAIRSYFYIYLHYIPAFLFTYFGFSKIAVFTLVRVTLGLFCLIGEFYAYRAICKKINESTGRFFIFLTIFSSGVFQASTAFVPSSFCMALCFYIIGAYLNENWKLGILCVAFSTLVGWPFSAILGLSIVIRMLFVKRLVLDFIVIASVSGVSIGLMQFAVDSYYFGKPVIAPLNIVLYNVLSGPGPSLYGVEPLSYYIKNLIVNWNVAVLPAAFGFLLSVCVSIKQDSKFKKGAVVERISPVVWLTATAALWLAIFGSQPHKEERFLFPVYPFLALFTAIACDRVGRFVLNSLPIGRLFNTVFIALFAILSISRSYSIHVNYGAHIGVYRELNEQLAFGPGRQELDTTTRICVGKEWHRFPSSFFVPNFDRNGRKVEMSFLQSEFRGLLPKQFENASTLIEKTRHEPSDMNDQNREEVSRYVDLNSCSYVIDADMPVTSKEPDFRQMPQSWKAIVSLPFIDASRSTRFFGLPRAFYVPYYSEMSNSITTYTLYRRL</sequence>
<feature type="transmembrane region" description="Helical" evidence="10">
    <location>
        <begin position="356"/>
        <end position="376"/>
    </location>
</feature>
<dbReference type="FunCoup" id="G0MVN1">
    <property type="interactions" value="3532"/>
</dbReference>
<feature type="transmembrane region" description="Helical" evidence="10">
    <location>
        <begin position="96"/>
        <end position="114"/>
    </location>
</feature>
<feature type="transmembrane region" description="Helical" evidence="10">
    <location>
        <begin position="292"/>
        <end position="312"/>
    </location>
</feature>
<evidence type="ECO:0000256" key="5">
    <source>
        <dbReference type="ARBA" id="ARBA00022679"/>
    </source>
</evidence>
<evidence type="ECO:0000313" key="11">
    <source>
        <dbReference type="EMBL" id="EGT45008.1"/>
    </source>
</evidence>
<dbReference type="HOGENOM" id="CLU_018152_1_1_1"/>
<evidence type="ECO:0000256" key="9">
    <source>
        <dbReference type="ARBA" id="ARBA00023136"/>
    </source>
</evidence>
<feature type="transmembrane region" description="Helical" evidence="10">
    <location>
        <begin position="388"/>
        <end position="406"/>
    </location>
</feature>
<evidence type="ECO:0000313" key="12">
    <source>
        <dbReference type="Proteomes" id="UP000008068"/>
    </source>
</evidence>
<dbReference type="EC" id="2.4.1.-" evidence="10"/>
<evidence type="ECO:0000256" key="6">
    <source>
        <dbReference type="ARBA" id="ARBA00022692"/>
    </source>
</evidence>
<keyword evidence="4 10" id="KW-0328">Glycosyltransferase</keyword>
<feature type="transmembrane region" description="Helical" evidence="10">
    <location>
        <begin position="154"/>
        <end position="187"/>
    </location>
</feature>